<proteinExistence type="predicted"/>
<dbReference type="InterPro" id="IPR052090">
    <property type="entry name" value="Cytolytic_pore-forming_toxin"/>
</dbReference>
<evidence type="ECO:0000313" key="2">
    <source>
        <dbReference type="EMBL" id="KAF0318367.1"/>
    </source>
</evidence>
<dbReference type="Gene3D" id="2.60.40.10">
    <property type="entry name" value="Immunoglobulins"/>
    <property type="match status" value="1"/>
</dbReference>
<dbReference type="AlphaFoldDB" id="A0A8H3ZJS2"/>
<protein>
    <submittedName>
        <fullName evidence="2">Neoverrucotoxin subunit beta-like protein</fullName>
    </submittedName>
</protein>
<comment type="caution">
    <text evidence="2">The sequence shown here is derived from an EMBL/GenBank/DDBJ whole genome shotgun (WGS) entry which is preliminary data.</text>
</comment>
<dbReference type="CDD" id="cd00063">
    <property type="entry name" value="FN3"/>
    <property type="match status" value="1"/>
</dbReference>
<name>A0A8H3ZJS2_9PEZI</name>
<gene>
    <name evidence="2" type="ORF">GQ607_014396</name>
</gene>
<dbReference type="InterPro" id="IPR048997">
    <property type="entry name" value="Stonustoxin-like_helical"/>
</dbReference>
<feature type="domain" description="Stonustoxin-like helical" evidence="1">
    <location>
        <begin position="290"/>
        <end position="365"/>
    </location>
</feature>
<dbReference type="InterPro" id="IPR013783">
    <property type="entry name" value="Ig-like_fold"/>
</dbReference>
<accession>A0A8H3ZJS2</accession>
<dbReference type="SUPFAM" id="SSF49265">
    <property type="entry name" value="Fibronectin type III"/>
    <property type="match status" value="1"/>
</dbReference>
<dbReference type="Pfam" id="PF21109">
    <property type="entry name" value="Stonustoxin_helical"/>
    <property type="match status" value="1"/>
</dbReference>
<evidence type="ECO:0000313" key="3">
    <source>
        <dbReference type="Proteomes" id="UP000434172"/>
    </source>
</evidence>
<reference evidence="2 3" key="1">
    <citation type="submission" date="2019-12" db="EMBL/GenBank/DDBJ databases">
        <title>A genome sequence resource for the geographically widespread anthracnose pathogen Colletotrichum asianum.</title>
        <authorList>
            <person name="Meng Y."/>
        </authorList>
    </citation>
    <scope>NUCLEOTIDE SEQUENCE [LARGE SCALE GENOMIC DNA]</scope>
    <source>
        <strain evidence="2 3">ICMP 18580</strain>
    </source>
</reference>
<dbReference type="PANTHER" id="PTHR31594:SF14">
    <property type="entry name" value="FIBRONECTIN TYPE-III DOMAIN-CONTAINING PROTEIN"/>
    <property type="match status" value="1"/>
</dbReference>
<keyword evidence="3" id="KW-1185">Reference proteome</keyword>
<dbReference type="InterPro" id="IPR036116">
    <property type="entry name" value="FN3_sf"/>
</dbReference>
<dbReference type="PANTHER" id="PTHR31594">
    <property type="entry name" value="AIG1-TYPE G DOMAIN-CONTAINING PROTEIN"/>
    <property type="match status" value="1"/>
</dbReference>
<dbReference type="OrthoDB" id="8954335at2759"/>
<organism evidence="2 3">
    <name type="scientific">Colletotrichum asianum</name>
    <dbReference type="NCBI Taxonomy" id="702518"/>
    <lineage>
        <taxon>Eukaryota</taxon>
        <taxon>Fungi</taxon>
        <taxon>Dikarya</taxon>
        <taxon>Ascomycota</taxon>
        <taxon>Pezizomycotina</taxon>
        <taxon>Sordariomycetes</taxon>
        <taxon>Hypocreomycetidae</taxon>
        <taxon>Glomerellales</taxon>
        <taxon>Glomerellaceae</taxon>
        <taxon>Colletotrichum</taxon>
        <taxon>Colletotrichum gloeosporioides species complex</taxon>
    </lineage>
</organism>
<dbReference type="Proteomes" id="UP000434172">
    <property type="component" value="Unassembled WGS sequence"/>
</dbReference>
<dbReference type="EMBL" id="WOWK01000111">
    <property type="protein sequence ID" value="KAF0318367.1"/>
    <property type="molecule type" value="Genomic_DNA"/>
</dbReference>
<dbReference type="InterPro" id="IPR003961">
    <property type="entry name" value="FN3_dom"/>
</dbReference>
<sequence>MGLPNDTSLSHPALGQDIQLGMLYDARTSQFFGGVSLWDHSVVNAKQELNEAQVQNADFVLSHSLEEARTNCSLDAEGSLSLDLKLFSATGSAKFLNDRKATAHEARLDASCIVVRRTRRIPQEVLASTKYGKYLDDAQYTHFVAEVVEGGSATLSFVRACSSAEEARKITGELKVSVVNVPVSGSDKVEFSAKNESLFENVKISYSGAIAENVSSIEDARRVAGEMPKTLAKQMNTLYYKLLPLSVLDRKASRTIRSLDTGLVNKTAAVLKAGSTAGLILQDLLGQDLSQKEFPAIGRQISNFRAAFAGVQNDFEQEARRLLPQLRDGNTDENEKVADLLKAANLFQHQTELAMRFIDKKTREASVLQKTLDSLFEEEFENHLGVMKLQSLTGDTSPRLFLSLGGPSIGIHKHPLQARIESGRKNSDTGESDDGLDEEWFENDDIIAFVRQSCCALRKLRLLPPATAPICFGVASIDTAYRPGGPKKIKTSVGDIILDNQGRFSIVTGMLPRAPAAPCLAIDGKTIAVALVRGREELENETIPTIGFLVRYRRRQSPLRGGAFPKAIENDSPTEICCAASESHVVLGSLSDNSDYEVEVSVQTMVGASAWSPVTVVHTPKPSTIARQMMEFFEKTRRLRLQG</sequence>
<evidence type="ECO:0000259" key="1">
    <source>
        <dbReference type="Pfam" id="PF21109"/>
    </source>
</evidence>